<proteinExistence type="predicted"/>
<sequence>GFLAAKIIKGTHPEAAPSPSPQSDNGRKMETGSNQQAGSPN</sequence>
<evidence type="ECO:0000313" key="2">
    <source>
        <dbReference type="EMBL" id="SVD36979.1"/>
    </source>
</evidence>
<protein>
    <submittedName>
        <fullName evidence="2">Uncharacterized protein</fullName>
    </submittedName>
</protein>
<dbReference type="AlphaFoldDB" id="A0A382URT7"/>
<feature type="region of interest" description="Disordered" evidence="1">
    <location>
        <begin position="1"/>
        <end position="41"/>
    </location>
</feature>
<feature type="non-terminal residue" evidence="2">
    <location>
        <position position="1"/>
    </location>
</feature>
<reference evidence="2" key="1">
    <citation type="submission" date="2018-05" db="EMBL/GenBank/DDBJ databases">
        <authorList>
            <person name="Lanie J.A."/>
            <person name="Ng W.-L."/>
            <person name="Kazmierczak K.M."/>
            <person name="Andrzejewski T.M."/>
            <person name="Davidsen T.M."/>
            <person name="Wayne K.J."/>
            <person name="Tettelin H."/>
            <person name="Glass J.I."/>
            <person name="Rusch D."/>
            <person name="Podicherti R."/>
            <person name="Tsui H.-C.T."/>
            <person name="Winkler M.E."/>
        </authorList>
    </citation>
    <scope>NUCLEOTIDE SEQUENCE</scope>
</reference>
<evidence type="ECO:0000256" key="1">
    <source>
        <dbReference type="SAM" id="MobiDB-lite"/>
    </source>
</evidence>
<feature type="compositionally biased region" description="Polar residues" evidence="1">
    <location>
        <begin position="31"/>
        <end position="41"/>
    </location>
</feature>
<name>A0A382URT7_9ZZZZ</name>
<organism evidence="2">
    <name type="scientific">marine metagenome</name>
    <dbReference type="NCBI Taxonomy" id="408172"/>
    <lineage>
        <taxon>unclassified sequences</taxon>
        <taxon>metagenomes</taxon>
        <taxon>ecological metagenomes</taxon>
    </lineage>
</organism>
<accession>A0A382URT7</accession>
<gene>
    <name evidence="2" type="ORF">METZ01_LOCUS389833</name>
</gene>
<dbReference type="EMBL" id="UINC01146318">
    <property type="protein sequence ID" value="SVD36979.1"/>
    <property type="molecule type" value="Genomic_DNA"/>
</dbReference>